<gene>
    <name evidence="2" type="ORF">Pme01_31210</name>
</gene>
<organism evidence="2 3">
    <name type="scientific">Planosporangium mesophilum</name>
    <dbReference type="NCBI Taxonomy" id="689768"/>
    <lineage>
        <taxon>Bacteria</taxon>
        <taxon>Bacillati</taxon>
        <taxon>Actinomycetota</taxon>
        <taxon>Actinomycetes</taxon>
        <taxon>Micromonosporales</taxon>
        <taxon>Micromonosporaceae</taxon>
        <taxon>Planosporangium</taxon>
    </lineage>
</organism>
<comment type="caution">
    <text evidence="2">The sequence shown here is derived from an EMBL/GenBank/DDBJ whole genome shotgun (WGS) entry which is preliminary data.</text>
</comment>
<evidence type="ECO:0000256" key="1">
    <source>
        <dbReference type="SAM" id="MobiDB-lite"/>
    </source>
</evidence>
<evidence type="ECO:0000313" key="2">
    <source>
        <dbReference type="EMBL" id="GII23524.1"/>
    </source>
</evidence>
<accession>A0A8J3X1M9</accession>
<evidence type="ECO:0000313" key="3">
    <source>
        <dbReference type="Proteomes" id="UP000599074"/>
    </source>
</evidence>
<dbReference type="Proteomes" id="UP000599074">
    <property type="component" value="Unassembled WGS sequence"/>
</dbReference>
<feature type="region of interest" description="Disordered" evidence="1">
    <location>
        <begin position="1"/>
        <end position="28"/>
    </location>
</feature>
<dbReference type="RefSeq" id="WP_239088255.1">
    <property type="nucleotide sequence ID" value="NZ_BOON01000030.1"/>
</dbReference>
<protein>
    <recommendedName>
        <fullName evidence="4">Smu12A</fullName>
    </recommendedName>
</protein>
<dbReference type="AlphaFoldDB" id="A0A8J3X1M9"/>
<evidence type="ECO:0008006" key="4">
    <source>
        <dbReference type="Google" id="ProtNLM"/>
    </source>
</evidence>
<sequence>MRKEHWGMGAGWSRGGRTEPPPADDAPAWIAGALPDDWFTGTPEISIDRDEIVIVGRLPEPTLAQDAADADRAAAEQGRIASFRESTRDRRVAIARQLEHRYRRKVGWGAAAGGTRELFTTLSAPVMTRLRQDDRQVLDTLVAAGVARSRSDALGWCVNLVGQHADAWLAELRAAMGAVDELRRRGPEL</sequence>
<name>A0A8J3X1M9_9ACTN</name>
<dbReference type="EMBL" id="BOON01000030">
    <property type="protein sequence ID" value="GII23524.1"/>
    <property type="molecule type" value="Genomic_DNA"/>
</dbReference>
<reference evidence="2" key="1">
    <citation type="submission" date="2021-01" db="EMBL/GenBank/DDBJ databases">
        <title>Whole genome shotgun sequence of Planosporangium mesophilum NBRC 109066.</title>
        <authorList>
            <person name="Komaki H."/>
            <person name="Tamura T."/>
        </authorList>
    </citation>
    <scope>NUCLEOTIDE SEQUENCE</scope>
    <source>
        <strain evidence="2">NBRC 109066</strain>
    </source>
</reference>
<keyword evidence="3" id="KW-1185">Reference proteome</keyword>
<proteinExistence type="predicted"/>